<dbReference type="Pfam" id="PF00089">
    <property type="entry name" value="Trypsin"/>
    <property type="match status" value="1"/>
</dbReference>
<dbReference type="InterPro" id="IPR009003">
    <property type="entry name" value="Peptidase_S1_PA"/>
</dbReference>
<protein>
    <recommendedName>
        <fullName evidence="2">Peptidase S1 domain-containing protein</fullName>
    </recommendedName>
</protein>
<accession>A0AAV2S7S0</accession>
<evidence type="ECO:0000259" key="2">
    <source>
        <dbReference type="PROSITE" id="PS50240"/>
    </source>
</evidence>
<keyword evidence="4" id="KW-1185">Reference proteome</keyword>
<evidence type="ECO:0000313" key="3">
    <source>
        <dbReference type="EMBL" id="CAL4166079.1"/>
    </source>
</evidence>
<dbReference type="Gene3D" id="2.40.10.10">
    <property type="entry name" value="Trypsin-like serine proteases"/>
    <property type="match status" value="1"/>
</dbReference>
<dbReference type="PANTHER" id="PTHR24253:SF153">
    <property type="entry name" value="SERINE PROTEASE HEPSIN"/>
    <property type="match status" value="1"/>
</dbReference>
<evidence type="ECO:0000256" key="1">
    <source>
        <dbReference type="ARBA" id="ARBA00023157"/>
    </source>
</evidence>
<feature type="non-terminal residue" evidence="3">
    <location>
        <position position="207"/>
    </location>
</feature>
<dbReference type="PANTHER" id="PTHR24253">
    <property type="entry name" value="TRANSMEMBRANE PROTEASE SERINE"/>
    <property type="match status" value="1"/>
</dbReference>
<dbReference type="EMBL" id="CAXKWB010047866">
    <property type="protein sequence ID" value="CAL4166079.1"/>
    <property type="molecule type" value="Genomic_DNA"/>
</dbReference>
<evidence type="ECO:0000313" key="4">
    <source>
        <dbReference type="Proteomes" id="UP001497623"/>
    </source>
</evidence>
<dbReference type="PRINTS" id="PR00722">
    <property type="entry name" value="CHYMOTRYPSIN"/>
</dbReference>
<dbReference type="InterPro" id="IPR043504">
    <property type="entry name" value="Peptidase_S1_PA_chymotrypsin"/>
</dbReference>
<feature type="domain" description="Peptidase S1" evidence="2">
    <location>
        <begin position="69"/>
        <end position="207"/>
    </location>
</feature>
<comment type="caution">
    <text evidence="3">The sequence shown here is derived from an EMBL/GenBank/DDBJ whole genome shotgun (WGS) entry which is preliminary data.</text>
</comment>
<dbReference type="PROSITE" id="PS50240">
    <property type="entry name" value="TRYPSIN_DOM"/>
    <property type="match status" value="1"/>
</dbReference>
<dbReference type="Proteomes" id="UP001497623">
    <property type="component" value="Unassembled WGS sequence"/>
</dbReference>
<gene>
    <name evidence="3" type="ORF">MNOR_LOCUS33353</name>
</gene>
<feature type="non-terminal residue" evidence="3">
    <location>
        <position position="1"/>
    </location>
</feature>
<dbReference type="InterPro" id="IPR001314">
    <property type="entry name" value="Peptidase_S1A"/>
</dbReference>
<dbReference type="SUPFAM" id="SSF50494">
    <property type="entry name" value="Trypsin-like serine proteases"/>
    <property type="match status" value="1"/>
</dbReference>
<keyword evidence="1" id="KW-1015">Disulfide bond</keyword>
<dbReference type="GO" id="GO:0004252">
    <property type="term" value="F:serine-type endopeptidase activity"/>
    <property type="evidence" value="ECO:0007669"/>
    <property type="project" value="InterPro"/>
</dbReference>
<dbReference type="SMART" id="SM00020">
    <property type="entry name" value="Tryp_SPc"/>
    <property type="match status" value="1"/>
</dbReference>
<dbReference type="AlphaFoldDB" id="A0AAV2S7S0"/>
<sequence length="207" mass="23013">AIPKIAQMCPKTCGLCKTREIFGSPGMRPQNSLGSEGPNLSPVNFPSESSCECGIANEQPRKKRYTNRIVGGKEALKNRYPWMVLIMMKRFGMVNQCGGSLINTRYVLTAGHCTYSELCTYPFSEKDLTATVADHNIHSINDDIRGVTETLNVIKIIRHEDYCLEPESPTSFNHDIALLLLEKDLDLTPREVGIICLPDKASSTYEG</sequence>
<dbReference type="GO" id="GO:0006508">
    <property type="term" value="P:proteolysis"/>
    <property type="evidence" value="ECO:0007669"/>
    <property type="project" value="InterPro"/>
</dbReference>
<dbReference type="InterPro" id="IPR018114">
    <property type="entry name" value="TRYPSIN_HIS"/>
</dbReference>
<organism evidence="3 4">
    <name type="scientific">Meganyctiphanes norvegica</name>
    <name type="common">Northern krill</name>
    <name type="synonym">Thysanopoda norvegica</name>
    <dbReference type="NCBI Taxonomy" id="48144"/>
    <lineage>
        <taxon>Eukaryota</taxon>
        <taxon>Metazoa</taxon>
        <taxon>Ecdysozoa</taxon>
        <taxon>Arthropoda</taxon>
        <taxon>Crustacea</taxon>
        <taxon>Multicrustacea</taxon>
        <taxon>Malacostraca</taxon>
        <taxon>Eumalacostraca</taxon>
        <taxon>Eucarida</taxon>
        <taxon>Euphausiacea</taxon>
        <taxon>Euphausiidae</taxon>
        <taxon>Meganyctiphanes</taxon>
    </lineage>
</organism>
<proteinExistence type="predicted"/>
<reference evidence="3 4" key="1">
    <citation type="submission" date="2024-05" db="EMBL/GenBank/DDBJ databases">
        <authorList>
            <person name="Wallberg A."/>
        </authorList>
    </citation>
    <scope>NUCLEOTIDE SEQUENCE [LARGE SCALE GENOMIC DNA]</scope>
</reference>
<dbReference type="InterPro" id="IPR001254">
    <property type="entry name" value="Trypsin_dom"/>
</dbReference>
<dbReference type="PROSITE" id="PS00134">
    <property type="entry name" value="TRYPSIN_HIS"/>
    <property type="match status" value="1"/>
</dbReference>
<name>A0AAV2S7S0_MEGNR</name>